<evidence type="ECO:0000313" key="5">
    <source>
        <dbReference type="Proteomes" id="UP000204221"/>
    </source>
</evidence>
<evidence type="ECO:0000256" key="2">
    <source>
        <dbReference type="ARBA" id="ARBA00022679"/>
    </source>
</evidence>
<evidence type="ECO:0000259" key="3">
    <source>
        <dbReference type="Pfam" id="PF06722"/>
    </source>
</evidence>
<gene>
    <name evidence="4" type="primary">oleD3</name>
    <name evidence="4" type="ORF">AHOG_15435</name>
</gene>
<dbReference type="Pfam" id="PF06722">
    <property type="entry name" value="EryCIII-like_C"/>
    <property type="match status" value="1"/>
</dbReference>
<protein>
    <submittedName>
        <fullName evidence="4">Oleandomycin glycosyltransferase</fullName>
        <ecNumber evidence="4">2.4.1.-</ecNumber>
    </submittedName>
</protein>
<dbReference type="KEGG" id="ahg:AHOG_15435"/>
<sequence>MTERRSEPASATARPDDRRHVACLLYPAYGHTLPALEVVAELVRRGNRVTCFVGDLVADSVAATGAEVVPYGVGLSAAPPLVDPTVDEMAEASLRLVVETSAACDAVAERLADDVPDVLVCDIVLHLCGGVLARGWGRPMVRLLPTFASNEHFSLQERLSVGADQIDFAHPAMREVENRLTSFRAAHGLSTDGQKDFFPGDTELSLVFIPRRFQCRGETFGADHAFVGPCVPQASPRPPETRWRPPGDGLPIVLISLGTVDNDRPEFFRACVAAFEGLPWHVVMTIGDKIGVAEVGPLPPNVEVRSWIPQAEVLAHAAVFVCPGGMGSIMGSLAFEVPLVVVPRHPEQYANAERVAELGLGLLLPAAEATGETLRGAVLAAAEDTSTRDRLREMRGELERAGGARAAADRVEALAAASVVEPA</sequence>
<dbReference type="EMBL" id="CP022521">
    <property type="protein sequence ID" value="ASO20713.1"/>
    <property type="molecule type" value="Genomic_DNA"/>
</dbReference>
<dbReference type="PANTHER" id="PTHR48050">
    <property type="entry name" value="STEROL 3-BETA-GLUCOSYLTRANSFERASE"/>
    <property type="match status" value="1"/>
</dbReference>
<keyword evidence="4" id="KW-0328">Glycosyltransferase</keyword>
<dbReference type="GO" id="GO:0016758">
    <property type="term" value="F:hexosyltransferase activity"/>
    <property type="evidence" value="ECO:0007669"/>
    <property type="project" value="InterPro"/>
</dbReference>
<evidence type="ECO:0000313" key="4">
    <source>
        <dbReference type="EMBL" id="ASO20713.1"/>
    </source>
</evidence>
<dbReference type="CDD" id="cd03784">
    <property type="entry name" value="GT1_Gtf-like"/>
    <property type="match status" value="1"/>
</dbReference>
<name>A0A221W4S5_9PSEU</name>
<proteinExistence type="inferred from homology"/>
<dbReference type="InterPro" id="IPR010610">
    <property type="entry name" value="EryCIII-like_C"/>
</dbReference>
<keyword evidence="5" id="KW-1185">Reference proteome</keyword>
<dbReference type="NCBIfam" id="TIGR01426">
    <property type="entry name" value="MGT"/>
    <property type="match status" value="1"/>
</dbReference>
<dbReference type="GO" id="GO:0008194">
    <property type="term" value="F:UDP-glycosyltransferase activity"/>
    <property type="evidence" value="ECO:0007669"/>
    <property type="project" value="InterPro"/>
</dbReference>
<dbReference type="Gene3D" id="3.40.50.2000">
    <property type="entry name" value="Glycogen Phosphorylase B"/>
    <property type="match status" value="2"/>
</dbReference>
<reference evidence="4 5" key="1">
    <citation type="submission" date="2017-07" db="EMBL/GenBank/DDBJ databases">
        <title>Complete genome sequence of Actinoalloteichus hoggarensis DSM 45943, type strain of Actinoalloteichus hoggarensis.</title>
        <authorList>
            <person name="Ruckert C."/>
            <person name="Nouioui I."/>
            <person name="Willmese J."/>
            <person name="van Wezel G."/>
            <person name="Klenk H.-P."/>
            <person name="Kalinowski J."/>
            <person name="Zotchev S.B."/>
        </authorList>
    </citation>
    <scope>NUCLEOTIDE SEQUENCE [LARGE SCALE GENOMIC DNA]</scope>
    <source>
        <strain evidence="4 5">DSM 45943</strain>
    </source>
</reference>
<dbReference type="SUPFAM" id="SSF53756">
    <property type="entry name" value="UDP-Glycosyltransferase/glycogen phosphorylase"/>
    <property type="match status" value="1"/>
</dbReference>
<dbReference type="PANTHER" id="PTHR48050:SF13">
    <property type="entry name" value="STEROL 3-BETA-GLUCOSYLTRANSFERASE UGT80A2"/>
    <property type="match status" value="1"/>
</dbReference>
<evidence type="ECO:0000256" key="1">
    <source>
        <dbReference type="ARBA" id="ARBA00009995"/>
    </source>
</evidence>
<dbReference type="Proteomes" id="UP000204221">
    <property type="component" value="Chromosome"/>
</dbReference>
<dbReference type="OrthoDB" id="6620093at2"/>
<comment type="similarity">
    <text evidence="1">Belongs to the UDP-glycosyltransferase family.</text>
</comment>
<dbReference type="InterPro" id="IPR002213">
    <property type="entry name" value="UDP_glucos_trans"/>
</dbReference>
<dbReference type="InterPro" id="IPR006326">
    <property type="entry name" value="UDPGT_MGT-like"/>
</dbReference>
<organism evidence="4 5">
    <name type="scientific">Actinoalloteichus hoggarensis</name>
    <dbReference type="NCBI Taxonomy" id="1470176"/>
    <lineage>
        <taxon>Bacteria</taxon>
        <taxon>Bacillati</taxon>
        <taxon>Actinomycetota</taxon>
        <taxon>Actinomycetes</taxon>
        <taxon>Pseudonocardiales</taxon>
        <taxon>Pseudonocardiaceae</taxon>
        <taxon>Actinoalloteichus</taxon>
    </lineage>
</organism>
<dbReference type="AlphaFoldDB" id="A0A221W4S5"/>
<dbReference type="GO" id="GO:0017000">
    <property type="term" value="P:antibiotic biosynthetic process"/>
    <property type="evidence" value="ECO:0007669"/>
    <property type="project" value="UniProtKB-ARBA"/>
</dbReference>
<dbReference type="FunFam" id="3.40.50.2000:FF:000072">
    <property type="entry name" value="Glycosyl transferase"/>
    <property type="match status" value="1"/>
</dbReference>
<dbReference type="RefSeq" id="WP_093942004.1">
    <property type="nucleotide sequence ID" value="NZ_CP022521.1"/>
</dbReference>
<accession>A0A221W4S5</accession>
<dbReference type="InterPro" id="IPR050426">
    <property type="entry name" value="Glycosyltransferase_28"/>
</dbReference>
<dbReference type="EC" id="2.4.1.-" evidence="4"/>
<feature type="domain" description="Erythromycin biosynthesis protein CIII-like C-terminal" evidence="3">
    <location>
        <begin position="282"/>
        <end position="398"/>
    </location>
</feature>
<keyword evidence="2 4" id="KW-0808">Transferase</keyword>